<dbReference type="EMBL" id="MIGC01003302">
    <property type="protein sequence ID" value="PHJ19655.1"/>
    <property type="molecule type" value="Genomic_DNA"/>
</dbReference>
<dbReference type="InterPro" id="IPR058535">
    <property type="entry name" value="MafB19-deam"/>
</dbReference>
<protein>
    <submittedName>
        <fullName evidence="5">Cytidine and deoxycytidylate deaminase zinc-binding region domain-containing protein</fullName>
    </submittedName>
</protein>
<dbReference type="PANTHER" id="PTHR11079">
    <property type="entry name" value="CYTOSINE DEAMINASE FAMILY MEMBER"/>
    <property type="match status" value="1"/>
</dbReference>
<dbReference type="Pfam" id="PF14437">
    <property type="entry name" value="MafB19-deam"/>
    <property type="match status" value="1"/>
</dbReference>
<feature type="compositionally biased region" description="Polar residues" evidence="3">
    <location>
        <begin position="450"/>
        <end position="459"/>
    </location>
</feature>
<feature type="compositionally biased region" description="Basic and acidic residues" evidence="3">
    <location>
        <begin position="435"/>
        <end position="449"/>
    </location>
</feature>
<feature type="compositionally biased region" description="Basic and acidic residues" evidence="3">
    <location>
        <begin position="674"/>
        <end position="684"/>
    </location>
</feature>
<dbReference type="GO" id="GO:0005737">
    <property type="term" value="C:cytoplasm"/>
    <property type="evidence" value="ECO:0007669"/>
    <property type="project" value="TreeGrafter"/>
</dbReference>
<dbReference type="PANTHER" id="PTHR11079:SF156">
    <property type="entry name" value="INACTIVE TRNA-SPECIFIC ADENOSINE DEAMINASE-LIKE PROTEIN 3-RELATED"/>
    <property type="match status" value="1"/>
</dbReference>
<dbReference type="Gene3D" id="3.40.140.10">
    <property type="entry name" value="Cytidine Deaminase, domain 2"/>
    <property type="match status" value="1"/>
</dbReference>
<evidence type="ECO:0000256" key="2">
    <source>
        <dbReference type="ARBA" id="ARBA00038160"/>
    </source>
</evidence>
<accession>A0A2C6KTN9</accession>
<feature type="compositionally biased region" description="Basic and acidic residues" evidence="3">
    <location>
        <begin position="260"/>
        <end position="274"/>
    </location>
</feature>
<feature type="compositionally biased region" description="Low complexity" evidence="3">
    <location>
        <begin position="18"/>
        <end position="42"/>
    </location>
</feature>
<feature type="region of interest" description="Disordered" evidence="3">
    <location>
        <begin position="421"/>
        <end position="543"/>
    </location>
</feature>
<dbReference type="GO" id="GO:0005634">
    <property type="term" value="C:nucleus"/>
    <property type="evidence" value="ECO:0007669"/>
    <property type="project" value="TreeGrafter"/>
</dbReference>
<organism evidence="5 6">
    <name type="scientific">Cystoisospora suis</name>
    <dbReference type="NCBI Taxonomy" id="483139"/>
    <lineage>
        <taxon>Eukaryota</taxon>
        <taxon>Sar</taxon>
        <taxon>Alveolata</taxon>
        <taxon>Apicomplexa</taxon>
        <taxon>Conoidasida</taxon>
        <taxon>Coccidia</taxon>
        <taxon>Eucoccidiorida</taxon>
        <taxon>Eimeriorina</taxon>
        <taxon>Sarcocystidae</taxon>
        <taxon>Cystoisospora</taxon>
    </lineage>
</organism>
<evidence type="ECO:0000313" key="6">
    <source>
        <dbReference type="Proteomes" id="UP000221165"/>
    </source>
</evidence>
<keyword evidence="1" id="KW-0819">tRNA processing</keyword>
<evidence type="ECO:0000259" key="4">
    <source>
        <dbReference type="PROSITE" id="PS51747"/>
    </source>
</evidence>
<feature type="region of interest" description="Disordered" evidence="3">
    <location>
        <begin position="596"/>
        <end position="692"/>
    </location>
</feature>
<dbReference type="GeneID" id="94429882"/>
<feature type="compositionally biased region" description="Basic and acidic residues" evidence="3">
    <location>
        <begin position="1"/>
        <end position="14"/>
    </location>
</feature>
<feature type="compositionally biased region" description="Basic and acidic residues" evidence="3">
    <location>
        <begin position="470"/>
        <end position="493"/>
    </location>
</feature>
<feature type="compositionally biased region" description="Polar residues" evidence="3">
    <location>
        <begin position="637"/>
        <end position="662"/>
    </location>
</feature>
<evidence type="ECO:0000256" key="1">
    <source>
        <dbReference type="ARBA" id="ARBA00022694"/>
    </source>
</evidence>
<feature type="region of interest" description="Disordered" evidence="3">
    <location>
        <begin position="854"/>
        <end position="875"/>
    </location>
</feature>
<feature type="region of interest" description="Disordered" evidence="3">
    <location>
        <begin position="235"/>
        <end position="310"/>
    </location>
</feature>
<dbReference type="VEuPathDB" id="ToxoDB:CSUI_006515"/>
<sequence>MSGVRGNEEKEDKTSGQSSSVETFSLASSSSSPSPSSLSSLSRHQANLIDGEMSSSPPSTLLRYREEELEVEEEESLLMEGELEEIVDDIFLLTEPPLISLHALAIPPRLCSQILRLLQVYHRLEHAENDFLPKGTGGEEEEKEAGPGLGVYVPWWKRRGRRVDLYFLKRCYKPKRQAATAADVVYLLLGTHPKNLHPSIIKALRDGTCEDSHDIALSPSEACQCLERIFHSCGKNEDSSSMKIERSHSEGEPLSQEGVAARDEQDGYKKFEIRENEEEEVKNCELLSSSSSPWRGRKQQSNNPFLEDDYRGSRIREEEKECERDRKPCHRHLYPHSKEGETEEDREVCKSQDRLVNLEQGRDDVSHNETKKRRSEAKNECASSSTSWCICRYIRHVKVPSVSPVTPQQQRKWNEVWPCYLNKTKPPPSGSPKGVGEEERDYHRCRSESSFKNALSTTLPEGVTMRARRRGDATEGAERHRDSGEKEGEEKVFPAEGEIVEEEEKESKKEVRRRDTSRGREEEWGRLKGKKEEERDKESQSTAECYGMRQELLIPLQLTPEEKEKHKLYLQAAVRLSRETGRSACIITYTPKSSCQKGVAATPISNTNEKEKKSMLSNRKRSRTKCSALSPPRAFGLNTSPHTKQQGELSTAASSGSQSRVSNHTDDPQGEGVAHSDDARKDSSLNKGSGNSINQDTCVIVNGCSGQLIQRGQPRQGAINGDSMMKENGKERESDGDRVMTVTSSLQRNGFFSGFMSQDHEGLWCGDRHTSEKGECYSRLGIGLKGASGSKLSTTRIVAACVDTSEPAHPLCHAPMNAIGAVGRQLVERAQREGCENERNLDTVQSSTGCEGVAEEKCKPHTPSNDGDSMGTTEEDEVSDGNYYCQGCTVYCSHEPCVMCAMALVHSRINMLVFYHKNEEHGGITKGRLHLDRRLNHGYRVLCFKRK</sequence>
<dbReference type="AlphaFoldDB" id="A0A2C6KTN9"/>
<dbReference type="GO" id="GO:0052717">
    <property type="term" value="F:tRNA-specific adenosine-34 deaminase activity"/>
    <property type="evidence" value="ECO:0007669"/>
    <property type="project" value="UniProtKB-EC"/>
</dbReference>
<proteinExistence type="inferred from homology"/>
<feature type="region of interest" description="Disordered" evidence="3">
    <location>
        <begin position="330"/>
        <end position="350"/>
    </location>
</feature>
<evidence type="ECO:0000313" key="5">
    <source>
        <dbReference type="EMBL" id="PHJ19655.1"/>
    </source>
</evidence>
<evidence type="ECO:0000256" key="3">
    <source>
        <dbReference type="SAM" id="MobiDB-lite"/>
    </source>
</evidence>
<comment type="caution">
    <text evidence="5">The sequence shown here is derived from an EMBL/GenBank/DDBJ whole genome shotgun (WGS) entry which is preliminary data.</text>
</comment>
<reference evidence="5 6" key="1">
    <citation type="journal article" date="2017" name="Int. J. Parasitol.">
        <title>The genome of the protozoan parasite Cystoisospora suis and a reverse vaccinology approach to identify vaccine candidates.</title>
        <authorList>
            <person name="Palmieri N."/>
            <person name="Shrestha A."/>
            <person name="Ruttkowski B."/>
            <person name="Beck T."/>
            <person name="Vogl C."/>
            <person name="Tomley F."/>
            <person name="Blake D.P."/>
            <person name="Joachim A."/>
        </authorList>
    </citation>
    <scope>NUCLEOTIDE SEQUENCE [LARGE SCALE GENOMIC DNA]</scope>
    <source>
        <strain evidence="5 6">Wien I</strain>
    </source>
</reference>
<feature type="region of interest" description="Disordered" evidence="3">
    <location>
        <begin position="1"/>
        <end position="61"/>
    </location>
</feature>
<feature type="compositionally biased region" description="Basic and acidic residues" evidence="3">
    <location>
        <begin position="724"/>
        <end position="736"/>
    </location>
</feature>
<dbReference type="SUPFAM" id="SSF53927">
    <property type="entry name" value="Cytidine deaminase-like"/>
    <property type="match status" value="1"/>
</dbReference>
<dbReference type="InterPro" id="IPR002125">
    <property type="entry name" value="CMP_dCMP_dom"/>
</dbReference>
<comment type="similarity">
    <text evidence="2">Belongs to the cytidine and deoxycytidylate deaminase family. ADAT3 subfamily.</text>
</comment>
<feature type="domain" description="CMP/dCMP-type deaminase" evidence="4">
    <location>
        <begin position="817"/>
        <end position="942"/>
    </location>
</feature>
<feature type="region of interest" description="Disordered" evidence="3">
    <location>
        <begin position="711"/>
        <end position="736"/>
    </location>
</feature>
<feature type="compositionally biased region" description="Basic and acidic residues" evidence="3">
    <location>
        <begin position="235"/>
        <end position="251"/>
    </location>
</feature>
<dbReference type="GO" id="GO:0002100">
    <property type="term" value="P:tRNA wobble adenosine to inosine editing"/>
    <property type="evidence" value="ECO:0007669"/>
    <property type="project" value="InterPro"/>
</dbReference>
<dbReference type="InterPro" id="IPR016193">
    <property type="entry name" value="Cytidine_deaminase-like"/>
</dbReference>
<gene>
    <name evidence="5" type="ORF">CSUI_006515</name>
</gene>
<dbReference type="PROSITE" id="PS51747">
    <property type="entry name" value="CYT_DCMP_DEAMINASES_2"/>
    <property type="match status" value="1"/>
</dbReference>
<keyword evidence="6" id="KW-1185">Reference proteome</keyword>
<feature type="compositionally biased region" description="Polar residues" evidence="3">
    <location>
        <begin position="286"/>
        <end position="304"/>
    </location>
</feature>
<dbReference type="Proteomes" id="UP000221165">
    <property type="component" value="Unassembled WGS sequence"/>
</dbReference>
<name>A0A2C6KTN9_9APIC</name>
<dbReference type="RefSeq" id="XP_067921353.1">
    <property type="nucleotide sequence ID" value="XM_068066671.1"/>
</dbReference>
<feature type="compositionally biased region" description="Polar residues" evidence="3">
    <location>
        <begin position="862"/>
        <end position="872"/>
    </location>
</feature>
<feature type="compositionally biased region" description="Basic and acidic residues" evidence="3">
    <location>
        <begin position="505"/>
        <end position="539"/>
    </location>
</feature>
<dbReference type="OrthoDB" id="333394at2759"/>
<dbReference type="GO" id="GO:0046872">
    <property type="term" value="F:metal ion binding"/>
    <property type="evidence" value="ECO:0007669"/>
    <property type="project" value="UniProtKB-KW"/>
</dbReference>